<dbReference type="GeneID" id="106477773"/>
<feature type="region of interest" description="Disordered" evidence="1">
    <location>
        <begin position="109"/>
        <end position="136"/>
    </location>
</feature>
<dbReference type="Proteomes" id="UP000694941">
    <property type="component" value="Unplaced"/>
</dbReference>
<evidence type="ECO:0000313" key="3">
    <source>
        <dbReference type="RefSeq" id="XP_022237218.1"/>
    </source>
</evidence>
<proteinExistence type="predicted"/>
<reference evidence="3" key="1">
    <citation type="submission" date="2025-08" db="UniProtKB">
        <authorList>
            <consortium name="RefSeq"/>
        </authorList>
    </citation>
    <scope>IDENTIFICATION</scope>
    <source>
        <tissue evidence="3">Muscle</tissue>
    </source>
</reference>
<dbReference type="PANTHER" id="PTHR48465:SF1">
    <property type="entry name" value="PROTEIN SSUH2 HOMOLOG"/>
    <property type="match status" value="1"/>
</dbReference>
<accession>A0ABM1S0R3</accession>
<organism evidence="2 3">
    <name type="scientific">Limulus polyphemus</name>
    <name type="common">Atlantic horseshoe crab</name>
    <dbReference type="NCBI Taxonomy" id="6850"/>
    <lineage>
        <taxon>Eukaryota</taxon>
        <taxon>Metazoa</taxon>
        <taxon>Ecdysozoa</taxon>
        <taxon>Arthropoda</taxon>
        <taxon>Chelicerata</taxon>
        <taxon>Merostomata</taxon>
        <taxon>Xiphosura</taxon>
        <taxon>Limulidae</taxon>
        <taxon>Limulus</taxon>
    </lineage>
</organism>
<evidence type="ECO:0000313" key="2">
    <source>
        <dbReference type="Proteomes" id="UP000694941"/>
    </source>
</evidence>
<evidence type="ECO:0000256" key="1">
    <source>
        <dbReference type="SAM" id="MobiDB-lite"/>
    </source>
</evidence>
<sequence>MYSAYCYEPFYSFIPLVNSARQNKMPLSRQSGRERSSHSPGSSIYRRQGGRRDSGLRPASSFKRQHSIRITPPPDAIDDEPEPTAPPVELMDKVDGYEYVSFDVVEVPPPTMTFPKKEEEEPERASPPSGPQLTEQEARQALLKYVSTRCCYGKSAARDMAITKIDHSCAFHYTLETFSEKRQTAWAFEPYAGGTIDSSSTDTPPGPWDISAAPSSPFTNSNTQLEVPHTASIKTCHTCGGVGRKRCYTCSGNGYEQCYSCHGDGYKNTLSGAHERCFRCHGIGRRRCWKCNGDGLALCKGCAGTGQIKCYIRLTVTWMNHIDEHVVEHSAVPDEKIKSGSGQVVFEEEDENLWPINHFPNTAINMASVQLIQQHATAFPAEKVLRQRQRVRIIPVTTVHYQWKNHNNTFSVFGFEKKVYAPKYPQTCCCGCTVL</sequence>
<feature type="region of interest" description="Disordered" evidence="1">
    <location>
        <begin position="24"/>
        <end position="89"/>
    </location>
</feature>
<protein>
    <submittedName>
        <fullName evidence="3">Protein SSUH2 homolog</fullName>
    </submittedName>
</protein>
<name>A0ABM1S0R3_LIMPO</name>
<gene>
    <name evidence="3" type="primary">LOC106477773</name>
</gene>
<dbReference type="RefSeq" id="XP_022237218.1">
    <property type="nucleotide sequence ID" value="XM_022381510.1"/>
</dbReference>
<dbReference type="PANTHER" id="PTHR48465">
    <property type="entry name" value="PROTEIN SSUH2 HOMOLOG"/>
    <property type="match status" value="1"/>
</dbReference>
<keyword evidence="2" id="KW-1185">Reference proteome</keyword>
<dbReference type="InterPro" id="IPR052789">
    <property type="entry name" value="SSUH2_homolog"/>
</dbReference>